<dbReference type="Gene3D" id="1.20.1250.20">
    <property type="entry name" value="MFS general substrate transporter like domains"/>
    <property type="match status" value="1"/>
</dbReference>
<accession>A0ABR7RJL8</accession>
<organism evidence="8 9">
    <name type="scientific">Teichococcus aerophilus</name>
    <dbReference type="NCBI Taxonomy" id="1224513"/>
    <lineage>
        <taxon>Bacteria</taxon>
        <taxon>Pseudomonadati</taxon>
        <taxon>Pseudomonadota</taxon>
        <taxon>Alphaproteobacteria</taxon>
        <taxon>Acetobacterales</taxon>
        <taxon>Roseomonadaceae</taxon>
        <taxon>Roseomonas</taxon>
    </lineage>
</organism>
<feature type="transmembrane region" description="Helical" evidence="6">
    <location>
        <begin position="297"/>
        <end position="319"/>
    </location>
</feature>
<feature type="transmembrane region" description="Helical" evidence="6">
    <location>
        <begin position="170"/>
        <end position="189"/>
    </location>
</feature>
<comment type="caution">
    <text evidence="8">The sequence shown here is derived from an EMBL/GenBank/DDBJ whole genome shotgun (WGS) entry which is preliminary data.</text>
</comment>
<evidence type="ECO:0000256" key="5">
    <source>
        <dbReference type="ARBA" id="ARBA00023136"/>
    </source>
</evidence>
<feature type="transmembrane region" description="Helical" evidence="6">
    <location>
        <begin position="82"/>
        <end position="101"/>
    </location>
</feature>
<dbReference type="PRINTS" id="PR01036">
    <property type="entry name" value="TCRTETB"/>
</dbReference>
<evidence type="ECO:0000313" key="9">
    <source>
        <dbReference type="Proteomes" id="UP000626026"/>
    </source>
</evidence>
<feature type="transmembrane region" description="Helical" evidence="6">
    <location>
        <begin position="107"/>
        <end position="131"/>
    </location>
</feature>
<feature type="transmembrane region" description="Helical" evidence="6">
    <location>
        <begin position="143"/>
        <end position="164"/>
    </location>
</feature>
<feature type="transmembrane region" description="Helical" evidence="6">
    <location>
        <begin position="361"/>
        <end position="381"/>
    </location>
</feature>
<feature type="transmembrane region" description="Helical" evidence="6">
    <location>
        <begin position="402"/>
        <end position="420"/>
    </location>
</feature>
<dbReference type="PANTHER" id="PTHR42718:SF9">
    <property type="entry name" value="MAJOR FACILITATOR SUPERFAMILY MULTIDRUG TRANSPORTER MFSC"/>
    <property type="match status" value="1"/>
</dbReference>
<feature type="transmembrane region" description="Helical" evidence="6">
    <location>
        <begin position="426"/>
        <end position="445"/>
    </location>
</feature>
<gene>
    <name evidence="8" type="ORF">IBL26_06605</name>
</gene>
<feature type="transmembrane region" description="Helical" evidence="6">
    <location>
        <begin position="201"/>
        <end position="221"/>
    </location>
</feature>
<dbReference type="PANTHER" id="PTHR42718">
    <property type="entry name" value="MAJOR FACILITATOR SUPERFAMILY MULTIDRUG TRANSPORTER MFSC"/>
    <property type="match status" value="1"/>
</dbReference>
<evidence type="ECO:0000256" key="1">
    <source>
        <dbReference type="ARBA" id="ARBA00004141"/>
    </source>
</evidence>
<evidence type="ECO:0000256" key="6">
    <source>
        <dbReference type="SAM" id="Phobius"/>
    </source>
</evidence>
<keyword evidence="5 6" id="KW-0472">Membrane</keyword>
<evidence type="ECO:0000256" key="3">
    <source>
        <dbReference type="ARBA" id="ARBA00022692"/>
    </source>
</evidence>
<feature type="transmembrane region" description="Helical" evidence="6">
    <location>
        <begin position="331"/>
        <end position="349"/>
    </location>
</feature>
<dbReference type="SUPFAM" id="SSF103473">
    <property type="entry name" value="MFS general substrate transporter"/>
    <property type="match status" value="1"/>
</dbReference>
<keyword evidence="2" id="KW-0813">Transport</keyword>
<keyword evidence="4 6" id="KW-1133">Transmembrane helix</keyword>
<feature type="transmembrane region" description="Helical" evidence="6">
    <location>
        <begin position="265"/>
        <end position="291"/>
    </location>
</feature>
<dbReference type="InterPro" id="IPR011701">
    <property type="entry name" value="MFS"/>
</dbReference>
<dbReference type="Gene3D" id="1.20.1720.10">
    <property type="entry name" value="Multidrug resistance protein D"/>
    <property type="match status" value="1"/>
</dbReference>
<dbReference type="EMBL" id="JACTVA010000008">
    <property type="protein sequence ID" value="MBC9206501.1"/>
    <property type="molecule type" value="Genomic_DNA"/>
</dbReference>
<evidence type="ECO:0000256" key="2">
    <source>
        <dbReference type="ARBA" id="ARBA00022448"/>
    </source>
</evidence>
<dbReference type="CDD" id="cd17321">
    <property type="entry name" value="MFS_MMR_MDR_like"/>
    <property type="match status" value="1"/>
</dbReference>
<evidence type="ECO:0000256" key="4">
    <source>
        <dbReference type="ARBA" id="ARBA00022989"/>
    </source>
</evidence>
<feature type="transmembrane region" description="Helical" evidence="6">
    <location>
        <begin position="14"/>
        <end position="38"/>
    </location>
</feature>
<dbReference type="Proteomes" id="UP000626026">
    <property type="component" value="Unassembled WGS sequence"/>
</dbReference>
<dbReference type="InterPro" id="IPR020846">
    <property type="entry name" value="MFS_dom"/>
</dbReference>
<comment type="subcellular location">
    <subcellularLocation>
        <location evidence="1">Membrane</location>
        <topology evidence="1">Multi-pass membrane protein</topology>
    </subcellularLocation>
</comment>
<feature type="transmembrane region" description="Helical" evidence="6">
    <location>
        <begin position="227"/>
        <end position="245"/>
    </location>
</feature>
<proteinExistence type="predicted"/>
<sequence length="454" mass="47061">MQDQTDGLPPPQRYWAMAAIAVSIALAVMDSSIANVALPVIARDLDVPPADVILVVNAYQIATILSLLPFSSLGEKVGHERVYRVGLVVFTAASVACALANSLEALIVARTIQGFGAAGLMSVNTALLRYIYPQKELGKGVGVNALIVASASVAGPTVGASILSIAHWPWIFAVNLPLGLLALVLTRFLPRTHRSGRRFDTASALLSAATFGTLTVGVEQATRGQSWWIVGLFALAFIGFGTALVRRQAGRPAPLLPVDLLGIPIFALSIAVSIGSFTAQMLAFVSMPFLFQHSFGLTAVQTGLVITPWPLIIILVAPVAGRMSDRISPGLLGGIGLLVMAVGLFLLVLLPDAPHPVDIGWRVGLCGLGFGLFQSPNNRVLLAAAPRERSGGASGMLSTARLLGQTIGAALAGLALGPVIGSQNGAIWALGAAAIIAGTSALISFSRLAAQKRV</sequence>
<feature type="domain" description="Major facilitator superfamily (MFS) profile" evidence="7">
    <location>
        <begin position="16"/>
        <end position="449"/>
    </location>
</feature>
<keyword evidence="3 6" id="KW-0812">Transmembrane</keyword>
<reference evidence="8 9" key="1">
    <citation type="journal article" date="2013" name="Int. J. Syst. Evol. Microbiol.">
        <title>Roseomonas aerophila sp. nov., isolated from air.</title>
        <authorList>
            <person name="Kim S.J."/>
            <person name="Weon H.Y."/>
            <person name="Ahn J.H."/>
            <person name="Hong S.B."/>
            <person name="Seok S.J."/>
            <person name="Whang K.S."/>
            <person name="Kwon S.W."/>
        </authorList>
    </citation>
    <scope>NUCLEOTIDE SEQUENCE [LARGE SCALE GENOMIC DNA]</scope>
    <source>
        <strain evidence="8 9">NBRC 108923</strain>
    </source>
</reference>
<evidence type="ECO:0000259" key="7">
    <source>
        <dbReference type="PROSITE" id="PS50850"/>
    </source>
</evidence>
<dbReference type="PROSITE" id="PS50850">
    <property type="entry name" value="MFS"/>
    <property type="match status" value="1"/>
</dbReference>
<evidence type="ECO:0000313" key="8">
    <source>
        <dbReference type="EMBL" id="MBC9206501.1"/>
    </source>
</evidence>
<keyword evidence="9" id="KW-1185">Reference proteome</keyword>
<dbReference type="InterPro" id="IPR036259">
    <property type="entry name" value="MFS_trans_sf"/>
</dbReference>
<feature type="transmembrane region" description="Helical" evidence="6">
    <location>
        <begin position="50"/>
        <end position="70"/>
    </location>
</feature>
<name>A0ABR7RJL8_9PROT</name>
<protein>
    <submittedName>
        <fullName evidence="8">MFS transporter</fullName>
    </submittedName>
</protein>
<dbReference type="RefSeq" id="WP_187783682.1">
    <property type="nucleotide sequence ID" value="NZ_JACTVA010000008.1"/>
</dbReference>
<dbReference type="Pfam" id="PF07690">
    <property type="entry name" value="MFS_1"/>
    <property type="match status" value="1"/>
</dbReference>